<dbReference type="GO" id="GO:0055085">
    <property type="term" value="P:transmembrane transport"/>
    <property type="evidence" value="ECO:0007669"/>
    <property type="project" value="InterPro"/>
</dbReference>
<dbReference type="SUPFAM" id="SSF53850">
    <property type="entry name" value="Periplasmic binding protein-like II"/>
    <property type="match status" value="1"/>
</dbReference>
<evidence type="ECO:0000256" key="6">
    <source>
        <dbReference type="ARBA" id="ARBA00049753"/>
    </source>
</evidence>
<evidence type="ECO:0000313" key="9">
    <source>
        <dbReference type="EMBL" id="MCE8536075.1"/>
    </source>
</evidence>
<gene>
    <name evidence="9" type="ORF">KBY27_01250</name>
</gene>
<feature type="chain" id="PRO_5040467539" description="Probable sugar-binding periplasmic protein" evidence="8">
    <location>
        <begin position="23"/>
        <end position="416"/>
    </location>
</feature>
<comment type="similarity">
    <text evidence="2">Belongs to the bacterial solute-binding protein 1 family.</text>
</comment>
<dbReference type="RefSeq" id="WP_234218107.1">
    <property type="nucleotide sequence ID" value="NZ_JAGQAF010000001.1"/>
</dbReference>
<reference evidence="9" key="1">
    <citation type="journal article" date="2021" name="Environ. Microbiol.">
        <title>Cryptic niche differentiation of novel sediment ecotypes of Rugeria pomeroyi correlates with nitrate respiration.</title>
        <authorList>
            <person name="Lin X."/>
            <person name="McNichol J."/>
            <person name="Chu X."/>
            <person name="Qian Y."/>
            <person name="Luo H."/>
        </authorList>
    </citation>
    <scope>NUCLEOTIDE SEQUENCE</scope>
    <source>
        <strain evidence="9">SZCCDBB064</strain>
    </source>
</reference>
<dbReference type="PANTHER" id="PTHR43649:SF28">
    <property type="entry name" value="BINDING PROTEIN COMPONENT OF ABC SUGAR TRANSPORTER-RELATED"/>
    <property type="match status" value="1"/>
</dbReference>
<dbReference type="InterPro" id="IPR006061">
    <property type="entry name" value="SBP_1_CS"/>
</dbReference>
<dbReference type="InterPro" id="IPR006059">
    <property type="entry name" value="SBP"/>
</dbReference>
<proteinExistence type="inferred from homology"/>
<evidence type="ECO:0000256" key="2">
    <source>
        <dbReference type="ARBA" id="ARBA00008520"/>
    </source>
</evidence>
<evidence type="ECO:0000256" key="1">
    <source>
        <dbReference type="ARBA" id="ARBA00004418"/>
    </source>
</evidence>
<evidence type="ECO:0000256" key="4">
    <source>
        <dbReference type="ARBA" id="ARBA00022729"/>
    </source>
</evidence>
<protein>
    <recommendedName>
        <fullName evidence="6">Probable sugar-binding periplasmic protein</fullName>
    </recommendedName>
</protein>
<dbReference type="AlphaFoldDB" id="A0A9Q3WGS0"/>
<evidence type="ECO:0000256" key="5">
    <source>
        <dbReference type="ARBA" id="ARBA00049629"/>
    </source>
</evidence>
<feature type="region of interest" description="Disordered" evidence="7">
    <location>
        <begin position="395"/>
        <end position="416"/>
    </location>
</feature>
<name>A0A9Q3WGS0_9RHOB</name>
<dbReference type="Proteomes" id="UP000813672">
    <property type="component" value="Unassembled WGS sequence"/>
</dbReference>
<evidence type="ECO:0000256" key="7">
    <source>
        <dbReference type="SAM" id="MobiDB-lite"/>
    </source>
</evidence>
<keyword evidence="3" id="KW-0813">Transport</keyword>
<feature type="signal peptide" evidence="8">
    <location>
        <begin position="1"/>
        <end position="22"/>
    </location>
</feature>
<dbReference type="PROSITE" id="PS01037">
    <property type="entry name" value="SBP_BACTERIAL_1"/>
    <property type="match status" value="1"/>
</dbReference>
<comment type="function">
    <text evidence="5">Part of a binding-protein-dependent transport system for a sugar.</text>
</comment>
<dbReference type="PANTHER" id="PTHR43649">
    <property type="entry name" value="ARABINOSE-BINDING PROTEIN-RELATED"/>
    <property type="match status" value="1"/>
</dbReference>
<keyword evidence="4 8" id="KW-0732">Signal</keyword>
<comment type="subcellular location">
    <subcellularLocation>
        <location evidence="1">Periplasm</location>
    </subcellularLocation>
</comment>
<dbReference type="GO" id="GO:0042597">
    <property type="term" value="C:periplasmic space"/>
    <property type="evidence" value="ECO:0007669"/>
    <property type="project" value="UniProtKB-SubCell"/>
</dbReference>
<evidence type="ECO:0000256" key="8">
    <source>
        <dbReference type="SAM" id="SignalP"/>
    </source>
</evidence>
<comment type="caution">
    <text evidence="9">The sequence shown here is derived from an EMBL/GenBank/DDBJ whole genome shotgun (WGS) entry which is preliminary data.</text>
</comment>
<dbReference type="InterPro" id="IPR050490">
    <property type="entry name" value="Bact_solute-bd_prot1"/>
</dbReference>
<evidence type="ECO:0000256" key="3">
    <source>
        <dbReference type="ARBA" id="ARBA00022448"/>
    </source>
</evidence>
<sequence length="416" mass="45238">MKTRVLSTVLLASTALGGAAWAETTLTIESWRNDDLTLWQDKIIPAFEAKHPDIKVKFTPSAPAEYNAVLNAKLDAGSAGDLITCRPFDTSLGLYQNGHLADLSDLGGMANFSDVAKSAWQTDDGAATFCVPMASVIHGFIYNKDAFAELGLSVPETEAEFFDVLEKIKADGSYIPMAMGTNDQWEAATMGYNNIGPNYWKGEEGRLALINGEQKLTDEAWVAPYRALAKWGGYLGDGYEAQTYPDSQNLFTLGRAAIYPAGSWEITGFNAQADFEMGAFKPPVQNAGDKCYISDHTDIAIGLNAASPNAEAARTFLDWVGSEEFANIYANALPGFFSLSSFDVPMQDPLAQEFVSWRGECGSTIRSTYQILSRGTPNLENETWNASVQVIKGAESPEDAGKRLQDGLASWYDPQK</sequence>
<accession>A0A9Q3WGS0</accession>
<organism evidence="9 10">
    <name type="scientific">Ruegeria pomeroyi</name>
    <dbReference type="NCBI Taxonomy" id="89184"/>
    <lineage>
        <taxon>Bacteria</taxon>
        <taxon>Pseudomonadati</taxon>
        <taxon>Pseudomonadota</taxon>
        <taxon>Alphaproteobacteria</taxon>
        <taxon>Rhodobacterales</taxon>
        <taxon>Roseobacteraceae</taxon>
        <taxon>Ruegeria</taxon>
    </lineage>
</organism>
<dbReference type="Gene3D" id="3.40.190.10">
    <property type="entry name" value="Periplasmic binding protein-like II"/>
    <property type="match status" value="2"/>
</dbReference>
<evidence type="ECO:0000313" key="10">
    <source>
        <dbReference type="Proteomes" id="UP000813672"/>
    </source>
</evidence>
<dbReference type="Pfam" id="PF01547">
    <property type="entry name" value="SBP_bac_1"/>
    <property type="match status" value="1"/>
</dbReference>
<dbReference type="EMBL" id="JAGQAF010000001">
    <property type="protein sequence ID" value="MCE8536075.1"/>
    <property type="molecule type" value="Genomic_DNA"/>
</dbReference>